<keyword evidence="5" id="KW-1185">Reference proteome</keyword>
<dbReference type="PANTHER" id="PTHR11178">
    <property type="entry name" value="IRON-SULFUR CLUSTER SCAFFOLD PROTEIN NFU-RELATED"/>
    <property type="match status" value="1"/>
</dbReference>
<protein>
    <submittedName>
        <fullName evidence="4">Fe-S cluster biogenesis protein NfuA, 4Fe-4S-binding domain</fullName>
    </submittedName>
</protein>
<dbReference type="Gene3D" id="3.30.300.130">
    <property type="entry name" value="Fe-S cluster assembly (FSCA)"/>
    <property type="match status" value="1"/>
</dbReference>
<comment type="function">
    <text evidence="2">May be involved in the formation or repair of [Fe-S] clusters present in iron-sulfur proteins.</text>
</comment>
<dbReference type="GO" id="GO:0005506">
    <property type="term" value="F:iron ion binding"/>
    <property type="evidence" value="ECO:0007669"/>
    <property type="project" value="InterPro"/>
</dbReference>
<dbReference type="RefSeq" id="WP_079488587.1">
    <property type="nucleotide sequence ID" value="NZ_FUZT01000001.1"/>
</dbReference>
<feature type="domain" description="NIF system FeS cluster assembly NifU C-terminal" evidence="3">
    <location>
        <begin position="6"/>
        <end position="72"/>
    </location>
</feature>
<evidence type="ECO:0000259" key="3">
    <source>
        <dbReference type="Pfam" id="PF01106"/>
    </source>
</evidence>
<dbReference type="OrthoDB" id="9796965at2"/>
<dbReference type="Pfam" id="PF01106">
    <property type="entry name" value="NifU"/>
    <property type="match status" value="1"/>
</dbReference>
<evidence type="ECO:0000256" key="1">
    <source>
        <dbReference type="ARBA" id="ARBA00006420"/>
    </source>
</evidence>
<dbReference type="SUPFAM" id="SSF117916">
    <property type="entry name" value="Fe-S cluster assembly (FSCA) domain-like"/>
    <property type="match status" value="1"/>
</dbReference>
<dbReference type="GO" id="GO:0051536">
    <property type="term" value="F:iron-sulfur cluster binding"/>
    <property type="evidence" value="ECO:0007669"/>
    <property type="project" value="InterPro"/>
</dbReference>
<evidence type="ECO:0000313" key="5">
    <source>
        <dbReference type="Proteomes" id="UP000190285"/>
    </source>
</evidence>
<name>A0A1T5IBC0_9FIRM</name>
<dbReference type="EMBL" id="FUZT01000001">
    <property type="protein sequence ID" value="SKC36272.1"/>
    <property type="molecule type" value="Genomic_DNA"/>
</dbReference>
<dbReference type="AlphaFoldDB" id="A0A1T5IBC0"/>
<comment type="similarity">
    <text evidence="1">Belongs to the NifU family.</text>
</comment>
<sequence length="93" mass="10607">MLKEKINKVINSKVRPYLKSHGGDLEIVSIEDKIVKIKFLGQCKNCISAESTAENIIKTTLKEEIPDLEKVIVDNYTNPEILDIARKLLRKRA</sequence>
<dbReference type="STRING" id="36842.SAMN02194393_00138"/>
<proteinExistence type="inferred from homology"/>
<dbReference type="InterPro" id="IPR034904">
    <property type="entry name" value="FSCA_dom_sf"/>
</dbReference>
<reference evidence="5" key="1">
    <citation type="submission" date="2017-02" db="EMBL/GenBank/DDBJ databases">
        <authorList>
            <person name="Varghese N."/>
            <person name="Submissions S."/>
        </authorList>
    </citation>
    <scope>NUCLEOTIDE SEQUENCE [LARGE SCALE GENOMIC DNA]</scope>
    <source>
        <strain evidence="5">M1</strain>
    </source>
</reference>
<dbReference type="InterPro" id="IPR001075">
    <property type="entry name" value="NIF_FeS_clus_asmbl_NifU_C"/>
</dbReference>
<evidence type="ECO:0000313" key="4">
    <source>
        <dbReference type="EMBL" id="SKC36272.1"/>
    </source>
</evidence>
<organism evidence="4 5">
    <name type="scientific">Maledivibacter halophilus</name>
    <dbReference type="NCBI Taxonomy" id="36842"/>
    <lineage>
        <taxon>Bacteria</taxon>
        <taxon>Bacillati</taxon>
        <taxon>Bacillota</taxon>
        <taxon>Clostridia</taxon>
        <taxon>Peptostreptococcales</taxon>
        <taxon>Caminicellaceae</taxon>
        <taxon>Maledivibacter</taxon>
    </lineage>
</organism>
<evidence type="ECO:0000256" key="2">
    <source>
        <dbReference type="ARBA" id="ARBA00049958"/>
    </source>
</evidence>
<dbReference type="PANTHER" id="PTHR11178:SF1">
    <property type="entry name" value="NFU1 IRON-SULFUR CLUSTER SCAFFOLD HOMOLOG, MITOCHONDRIAL"/>
    <property type="match status" value="1"/>
</dbReference>
<accession>A0A1T5IBC0</accession>
<gene>
    <name evidence="4" type="ORF">SAMN02194393_00138</name>
</gene>
<dbReference type="Proteomes" id="UP000190285">
    <property type="component" value="Unassembled WGS sequence"/>
</dbReference>
<dbReference type="GO" id="GO:0016226">
    <property type="term" value="P:iron-sulfur cluster assembly"/>
    <property type="evidence" value="ECO:0007669"/>
    <property type="project" value="InterPro"/>
</dbReference>